<dbReference type="RefSeq" id="WP_199286310.1">
    <property type="nucleotide sequence ID" value="NZ_WJPM01000013.1"/>
</dbReference>
<dbReference type="Proteomes" id="UP000439314">
    <property type="component" value="Unassembled WGS sequence"/>
</dbReference>
<evidence type="ECO:0000313" key="2">
    <source>
        <dbReference type="EMBL" id="MRH75937.1"/>
    </source>
</evidence>
<dbReference type="EMBL" id="WJPM01000013">
    <property type="protein sequence ID" value="MRH75937.1"/>
    <property type="molecule type" value="Genomic_DNA"/>
</dbReference>
<reference evidence="2" key="2">
    <citation type="journal article" date="2020" name="Plant Dis.">
        <title>A Grain Rot of Rice in Iran Caused by a Xanthomonas Strain Closely Related to X. sacchari.</title>
        <authorList>
            <person name="Mirghasempour S.A."/>
            <person name="Huang S."/>
            <person name="Studholme D.J."/>
            <person name="Brady C.L."/>
        </authorList>
    </citation>
    <scope>NUCLEOTIDE SEQUENCE</scope>
    <source>
        <strain evidence="2">SAM114</strain>
    </source>
</reference>
<organism evidence="1 4">
    <name type="scientific">Xanthomonas sontii</name>
    <dbReference type="NCBI Taxonomy" id="2650745"/>
    <lineage>
        <taxon>Bacteria</taxon>
        <taxon>Pseudomonadati</taxon>
        <taxon>Pseudomonadota</taxon>
        <taxon>Gammaproteobacteria</taxon>
        <taxon>Lysobacterales</taxon>
        <taxon>Lysobacteraceae</taxon>
        <taxon>Xanthomonas</taxon>
    </lineage>
</organism>
<evidence type="ECO:0000313" key="4">
    <source>
        <dbReference type="Proteomes" id="UP000439314"/>
    </source>
</evidence>
<accession>A0A6N7QH24</accession>
<protein>
    <submittedName>
        <fullName evidence="1">Uncharacterized protein</fullName>
    </submittedName>
</protein>
<keyword evidence="3" id="KW-1185">Reference proteome</keyword>
<comment type="caution">
    <text evidence="1">The sequence shown here is derived from an EMBL/GenBank/DDBJ whole genome shotgun (WGS) entry which is preliminary data.</text>
</comment>
<proteinExistence type="predicted"/>
<dbReference type="AlphaFoldDB" id="A0A6N7QH24"/>
<dbReference type="EMBL" id="WJPN01000013">
    <property type="protein sequence ID" value="MRH01535.1"/>
    <property type="molecule type" value="Genomic_DNA"/>
</dbReference>
<sequence>MRYLAAIDIPAAFRRGKSVEQFLGRSDQGKQCIRHLELRPCKGAIQIWVHDVEDIGSELYLDLYDFPCLEPDGPEAPVATFADPQGALAYAYAALAADTSRWVNAGVVQSEYLDYIRAGRPAKWPHAS</sequence>
<evidence type="ECO:0000313" key="1">
    <source>
        <dbReference type="EMBL" id="MRH01535.1"/>
    </source>
</evidence>
<gene>
    <name evidence="1" type="ORF">GIY21_14665</name>
    <name evidence="2" type="ORF">GIY22_15035</name>
</gene>
<reference evidence="3 4" key="1">
    <citation type="submission" date="2019-11" db="EMBL/GenBank/DDBJ databases">
        <title>First report of rice panicle blight caused by Xanthomonas sp. in Iran.</title>
        <authorList>
            <person name="Mirghasempour S.A."/>
            <person name="Huang S."/>
            <person name="Brady C.L."/>
            <person name="Studholme D.J."/>
        </authorList>
    </citation>
    <scope>NUCLEOTIDE SEQUENCE [LARGE SCALE GENOMIC DNA]</scope>
    <source>
        <strain evidence="1 4">ASD011</strain>
        <strain evidence="3">SAM114</strain>
    </source>
</reference>
<name>A0A6N7QH24_9XANT</name>
<dbReference type="Proteomes" id="UP000437931">
    <property type="component" value="Unassembled WGS sequence"/>
</dbReference>
<evidence type="ECO:0000313" key="3">
    <source>
        <dbReference type="Proteomes" id="UP000437931"/>
    </source>
</evidence>